<name>A0A1Y2HV46_9FUNG</name>
<accession>A0A1Y2HV46</accession>
<evidence type="ECO:0000313" key="1">
    <source>
        <dbReference type="EMBL" id="ORZ38485.1"/>
    </source>
</evidence>
<sequence length="245" mass="27287">MISVHVAPRGRGVMGVKARSFLFAKEESVDECQLAPYKYEQRATPPCAHAKLYIIELSTPTTVTMSDPTNVTFTMDNAEPSSEAHASPSPRHHVMAQHCRISCDRADRYSQTAYKQWVNGMLLTSVYNLGKYRSPFSMVTAWGIPILFAADMAVQCVPVWQGYREIRMLPRAESDFNQRGYRFRHFALARMFSVSSESGEEQVGQAGPDPAGGSAPCEVLNAAATATATTWRRWGTRWGKLDEQA</sequence>
<organism evidence="1 2">
    <name type="scientific">Catenaria anguillulae PL171</name>
    <dbReference type="NCBI Taxonomy" id="765915"/>
    <lineage>
        <taxon>Eukaryota</taxon>
        <taxon>Fungi</taxon>
        <taxon>Fungi incertae sedis</taxon>
        <taxon>Blastocladiomycota</taxon>
        <taxon>Blastocladiomycetes</taxon>
        <taxon>Blastocladiales</taxon>
        <taxon>Catenariaceae</taxon>
        <taxon>Catenaria</taxon>
    </lineage>
</organism>
<dbReference type="AlphaFoldDB" id="A0A1Y2HV46"/>
<keyword evidence="2" id="KW-1185">Reference proteome</keyword>
<gene>
    <name evidence="1" type="ORF">BCR44DRAFT_1428354</name>
</gene>
<dbReference type="EMBL" id="MCFL01000008">
    <property type="protein sequence ID" value="ORZ38485.1"/>
    <property type="molecule type" value="Genomic_DNA"/>
</dbReference>
<reference evidence="1 2" key="1">
    <citation type="submission" date="2016-07" db="EMBL/GenBank/DDBJ databases">
        <title>Pervasive Adenine N6-methylation of Active Genes in Fungi.</title>
        <authorList>
            <consortium name="DOE Joint Genome Institute"/>
            <person name="Mondo S.J."/>
            <person name="Dannebaum R.O."/>
            <person name="Kuo R.C."/>
            <person name="Labutti K."/>
            <person name="Haridas S."/>
            <person name="Kuo A."/>
            <person name="Salamov A."/>
            <person name="Ahrendt S.R."/>
            <person name="Lipzen A."/>
            <person name="Sullivan W."/>
            <person name="Andreopoulos W.B."/>
            <person name="Clum A."/>
            <person name="Lindquist E."/>
            <person name="Daum C."/>
            <person name="Ramamoorthy G.K."/>
            <person name="Gryganskyi A."/>
            <person name="Culley D."/>
            <person name="Magnuson J.K."/>
            <person name="James T.Y."/>
            <person name="O'Malley M.A."/>
            <person name="Stajich J.E."/>
            <person name="Spatafora J.W."/>
            <person name="Visel A."/>
            <person name="Grigoriev I.V."/>
        </authorList>
    </citation>
    <scope>NUCLEOTIDE SEQUENCE [LARGE SCALE GENOMIC DNA]</scope>
    <source>
        <strain evidence="1 2">PL171</strain>
    </source>
</reference>
<proteinExistence type="predicted"/>
<dbReference type="Proteomes" id="UP000193411">
    <property type="component" value="Unassembled WGS sequence"/>
</dbReference>
<comment type="caution">
    <text evidence="1">The sequence shown here is derived from an EMBL/GenBank/DDBJ whole genome shotgun (WGS) entry which is preliminary data.</text>
</comment>
<evidence type="ECO:0000313" key="2">
    <source>
        <dbReference type="Proteomes" id="UP000193411"/>
    </source>
</evidence>
<protein>
    <submittedName>
        <fullName evidence="1">Uncharacterized protein</fullName>
    </submittedName>
</protein>